<dbReference type="PANTHER" id="PTHR48027">
    <property type="entry name" value="HETEROGENEOUS NUCLEAR RIBONUCLEOPROTEIN 87F-RELATED"/>
    <property type="match status" value="1"/>
</dbReference>
<dbReference type="Gene3D" id="3.30.70.330">
    <property type="match status" value="1"/>
</dbReference>
<name>A0A3P3ZF38_LEIBR</name>
<feature type="compositionally biased region" description="Low complexity" evidence="3">
    <location>
        <begin position="467"/>
        <end position="482"/>
    </location>
</feature>
<accession>A0A3P3ZF38</accession>
<feature type="region of interest" description="Disordered" evidence="3">
    <location>
        <begin position="229"/>
        <end position="253"/>
    </location>
</feature>
<protein>
    <submittedName>
        <fullName evidence="5">RNA-binding</fullName>
    </submittedName>
</protein>
<feature type="compositionally biased region" description="Polar residues" evidence="3">
    <location>
        <begin position="186"/>
        <end position="208"/>
    </location>
</feature>
<dbReference type="InterPro" id="IPR035979">
    <property type="entry name" value="RBD_domain_sf"/>
</dbReference>
<evidence type="ECO:0000259" key="4">
    <source>
        <dbReference type="PROSITE" id="PS50102"/>
    </source>
</evidence>
<dbReference type="InterPro" id="IPR052462">
    <property type="entry name" value="SLIRP/GR-RBP-like"/>
</dbReference>
<evidence type="ECO:0000256" key="3">
    <source>
        <dbReference type="SAM" id="MobiDB-lite"/>
    </source>
</evidence>
<feature type="compositionally biased region" description="Low complexity" evidence="3">
    <location>
        <begin position="495"/>
        <end position="512"/>
    </location>
</feature>
<feature type="compositionally biased region" description="Low complexity" evidence="3">
    <location>
        <begin position="238"/>
        <end position="253"/>
    </location>
</feature>
<dbReference type="GO" id="GO:0003723">
    <property type="term" value="F:RNA binding"/>
    <property type="evidence" value="ECO:0007669"/>
    <property type="project" value="UniProtKB-UniRule"/>
</dbReference>
<gene>
    <name evidence="5" type="ORF">LBRM2904_32.3700</name>
</gene>
<dbReference type="CDD" id="cd00590">
    <property type="entry name" value="RRM_SF"/>
    <property type="match status" value="1"/>
</dbReference>
<feature type="compositionally biased region" description="Basic residues" evidence="3">
    <location>
        <begin position="442"/>
        <end position="462"/>
    </location>
</feature>
<dbReference type="InterPro" id="IPR012677">
    <property type="entry name" value="Nucleotide-bd_a/b_plait_sf"/>
</dbReference>
<evidence type="ECO:0000256" key="2">
    <source>
        <dbReference type="PROSITE-ProRule" id="PRU00176"/>
    </source>
</evidence>
<sequence length="636" mass="69055">MASLQPSLSSSISRPLVLSLFSCSHGSEVREVFLQILTSTAVLTGEARYRFSEEKAQRCAGLHRSGAAMMDLAACDLQNYQLARQLHMLPQLYEVFVSQVMCYPLFYQSLHPAVRQLARAILLSLNRRFSASASTTGELPVARRYHVDNMRLVLSFLAFPEHHTDRGSCVSRLVGASPLSKLELGTPTQEAVTAPSGSLEATSTSLTPQRAGPAIAATTLAELPLLPQVVEDPPSGRVSGSASPASKPAKPPTTAAVGAVLDFMSKALFFLRPTSTTAHAHCAAPHFGETPHLYVRMVHPHQLNEESLNTYFGRYGQVDVTALQRTPVQQYVQYLGEAATEALLQLFPSTEASDMLYVQDFIITVDSHQNALHAVRHAYCKELVCIAFHDATVGGGSNTHCLADVNNWMRQHAFVWRLQADPRVIASATSAAVALSSAASEKRRKRARAQPRRRRRKMKRRSVFGIAADDTSGGSATSSTSLSEEEGAGKYVGRSDSSSSDSSSSSSSTSESDSAEANLAGFVPDVVLDGFPYWTTEDQLKVLLQQYGTVSELRLSVDDLSGAFTGCALVRMASVEEALTLSRAVHNTLYRGYSLISGVVNERLEVVALEDSREVRLPAPPGQVPLDVRMNERVWV</sequence>
<dbReference type="EMBL" id="LS997631">
    <property type="protein sequence ID" value="SYZ68883.1"/>
    <property type="molecule type" value="Genomic_DNA"/>
</dbReference>
<evidence type="ECO:0000313" key="5">
    <source>
        <dbReference type="EMBL" id="SYZ68883.1"/>
    </source>
</evidence>
<dbReference type="PROSITE" id="PS50102">
    <property type="entry name" value="RRM"/>
    <property type="match status" value="1"/>
</dbReference>
<dbReference type="SMART" id="SM00360">
    <property type="entry name" value="RRM"/>
    <property type="match status" value="2"/>
</dbReference>
<organism evidence="5 6">
    <name type="scientific">Leishmania braziliensis MHOM/BR/75/M2904</name>
    <dbReference type="NCBI Taxonomy" id="420245"/>
    <lineage>
        <taxon>Eukaryota</taxon>
        <taxon>Discoba</taxon>
        <taxon>Euglenozoa</taxon>
        <taxon>Kinetoplastea</taxon>
        <taxon>Metakinetoplastina</taxon>
        <taxon>Trypanosomatida</taxon>
        <taxon>Trypanosomatidae</taxon>
        <taxon>Leishmaniinae</taxon>
        <taxon>Leishmania</taxon>
        <taxon>Leishmania braziliensis species complex</taxon>
    </lineage>
</organism>
<dbReference type="InterPro" id="IPR000504">
    <property type="entry name" value="RRM_dom"/>
</dbReference>
<keyword evidence="1 2" id="KW-0694">RNA-binding</keyword>
<evidence type="ECO:0000313" key="6">
    <source>
        <dbReference type="Proteomes" id="UP000319462"/>
    </source>
</evidence>
<dbReference type="Pfam" id="PF00076">
    <property type="entry name" value="RRM_1"/>
    <property type="match status" value="1"/>
</dbReference>
<proteinExistence type="predicted"/>
<feature type="region of interest" description="Disordered" evidence="3">
    <location>
        <begin position="185"/>
        <end position="208"/>
    </location>
</feature>
<evidence type="ECO:0000256" key="1">
    <source>
        <dbReference type="ARBA" id="ARBA00022884"/>
    </source>
</evidence>
<dbReference type="Proteomes" id="UP000319462">
    <property type="component" value="Chromosome 32"/>
</dbReference>
<reference evidence="5 6" key="1">
    <citation type="submission" date="2018-09" db="EMBL/GenBank/DDBJ databases">
        <authorList>
            <person name="Peiro R."/>
            <person name="Begona"/>
            <person name="Cbmso G."/>
            <person name="Lopez M."/>
            <person name="Gonzalez S."/>
        </authorList>
    </citation>
    <scope>NUCLEOTIDE SEQUENCE [LARGE SCALE GENOMIC DNA]</scope>
</reference>
<feature type="domain" description="RRM" evidence="4">
    <location>
        <begin position="524"/>
        <end position="602"/>
    </location>
</feature>
<dbReference type="SUPFAM" id="SSF54928">
    <property type="entry name" value="RNA-binding domain, RBD"/>
    <property type="match status" value="1"/>
</dbReference>
<feature type="region of interest" description="Disordered" evidence="3">
    <location>
        <begin position="437"/>
        <end position="516"/>
    </location>
</feature>
<dbReference type="AlphaFoldDB" id="A0A3P3ZF38"/>